<proteinExistence type="predicted"/>
<organism evidence="1 2">
    <name type="scientific">Photobacterium aphoticum</name>
    <dbReference type="NCBI Taxonomy" id="754436"/>
    <lineage>
        <taxon>Bacteria</taxon>
        <taxon>Pseudomonadati</taxon>
        <taxon>Pseudomonadota</taxon>
        <taxon>Gammaproteobacteria</taxon>
        <taxon>Vibrionales</taxon>
        <taxon>Vibrionaceae</taxon>
        <taxon>Photobacterium</taxon>
    </lineage>
</organism>
<accession>A0A090QIN4</accession>
<evidence type="ECO:0000313" key="1">
    <source>
        <dbReference type="EMBL" id="GAL02796.1"/>
    </source>
</evidence>
<name>A0A090QIN4_9GAMM</name>
<dbReference type="AlphaFoldDB" id="A0A090QIN4"/>
<reference evidence="1 2" key="1">
    <citation type="journal article" date="2014" name="Genome Announc.">
        <title>Draft Genome Sequences of Two Vibrionaceae Species, Vibrio ponticus C121 and Photobacterium aphoticum C119, Isolated as Coral Reef Microbiota.</title>
        <authorList>
            <person name="Al-saari N."/>
            <person name="Meirelles P.M."/>
            <person name="Mino S."/>
            <person name="Suda W."/>
            <person name="Oshima K."/>
            <person name="Hattori M."/>
            <person name="Ohkuma M."/>
            <person name="Thompson F.L."/>
            <person name="Gomez-Gil B."/>
            <person name="Sawabe T."/>
            <person name="Sawabe T."/>
        </authorList>
    </citation>
    <scope>NUCLEOTIDE SEQUENCE [LARGE SCALE GENOMIC DNA]</scope>
    <source>
        <strain evidence="1 2">JCM 19237</strain>
    </source>
</reference>
<gene>
    <name evidence="1" type="ORF">JCM19237_5689</name>
</gene>
<dbReference type="Proteomes" id="UP000029227">
    <property type="component" value="Unassembled WGS sequence"/>
</dbReference>
<protein>
    <submittedName>
        <fullName evidence="1">Uncharacterized protein</fullName>
    </submittedName>
</protein>
<dbReference type="STRING" id="754436.JCM19237_5689"/>
<dbReference type="EMBL" id="BBMN01000001">
    <property type="protein sequence ID" value="GAL02796.1"/>
    <property type="molecule type" value="Genomic_DNA"/>
</dbReference>
<dbReference type="Gene3D" id="3.40.630.30">
    <property type="match status" value="1"/>
</dbReference>
<evidence type="ECO:0000313" key="2">
    <source>
        <dbReference type="Proteomes" id="UP000029227"/>
    </source>
</evidence>
<dbReference type="eggNOG" id="COG1247">
    <property type="taxonomic scope" value="Bacteria"/>
</dbReference>
<comment type="caution">
    <text evidence="1">The sequence shown here is derived from an EMBL/GenBank/DDBJ whole genome shotgun (WGS) entry which is preliminary data.</text>
</comment>
<sequence>MHIRYCTFSDHAEAMLAIFNEAIAHTTALYEYEPRTMAVMERWFEVKTRGITRWWGHLITMGH</sequence>